<organism evidence="2 3">
    <name type="scientific">Helicobacter baculiformis</name>
    <dbReference type="NCBI Taxonomy" id="427351"/>
    <lineage>
        <taxon>Bacteria</taxon>
        <taxon>Pseudomonadati</taxon>
        <taxon>Campylobacterota</taxon>
        <taxon>Epsilonproteobacteria</taxon>
        <taxon>Campylobacterales</taxon>
        <taxon>Helicobacteraceae</taxon>
        <taxon>Helicobacter</taxon>
    </lineage>
</organism>
<dbReference type="Proteomes" id="UP001595783">
    <property type="component" value="Unassembled WGS sequence"/>
</dbReference>
<evidence type="ECO:0000313" key="3">
    <source>
        <dbReference type="Proteomes" id="UP001595783"/>
    </source>
</evidence>
<keyword evidence="3" id="KW-1185">Reference proteome</keyword>
<reference evidence="3" key="1">
    <citation type="journal article" date="2019" name="Int. J. Syst. Evol. Microbiol.">
        <title>The Global Catalogue of Microorganisms (GCM) 10K type strain sequencing project: providing services to taxonomists for standard genome sequencing and annotation.</title>
        <authorList>
            <consortium name="The Broad Institute Genomics Platform"/>
            <consortium name="The Broad Institute Genome Sequencing Center for Infectious Disease"/>
            <person name="Wu L."/>
            <person name="Ma J."/>
        </authorList>
    </citation>
    <scope>NUCLEOTIDE SEQUENCE [LARGE SCALE GENOMIC DNA]</scope>
    <source>
        <strain evidence="3">CCUG 53816</strain>
    </source>
</reference>
<dbReference type="RefSeq" id="WP_104752258.1">
    <property type="nucleotide sequence ID" value="NZ_FZMF01000018.1"/>
</dbReference>
<protein>
    <submittedName>
        <fullName evidence="2">Uncharacterized protein</fullName>
    </submittedName>
</protein>
<gene>
    <name evidence="2" type="ORF">ACFOPX_08345</name>
</gene>
<proteinExistence type="predicted"/>
<sequence length="85" mass="9690">MSLVETSNPLALGAGSVSSGHYPDNPDKTQGYAHCGDDLVFDKYRHLELQSQLEAKYTAYLTEKQLREELEQECQDLKAKKYRTH</sequence>
<name>A0ABV7ZJS0_9HELI</name>
<accession>A0ABV7ZJS0</accession>
<evidence type="ECO:0000313" key="2">
    <source>
        <dbReference type="EMBL" id="MFC3848514.1"/>
    </source>
</evidence>
<evidence type="ECO:0000256" key="1">
    <source>
        <dbReference type="SAM" id="MobiDB-lite"/>
    </source>
</evidence>
<dbReference type="EMBL" id="JBHRZO010000063">
    <property type="protein sequence ID" value="MFC3848514.1"/>
    <property type="molecule type" value="Genomic_DNA"/>
</dbReference>
<feature type="region of interest" description="Disordered" evidence="1">
    <location>
        <begin position="1"/>
        <end position="30"/>
    </location>
</feature>
<comment type="caution">
    <text evidence="2">The sequence shown here is derived from an EMBL/GenBank/DDBJ whole genome shotgun (WGS) entry which is preliminary data.</text>
</comment>